<gene>
    <name evidence="9" type="ORF">BLA29_003092</name>
</gene>
<comment type="function">
    <text evidence="8">May play a role in vesicular transport from endoplasmic reticulum to Golgi.</text>
</comment>
<evidence type="ECO:0000256" key="4">
    <source>
        <dbReference type="ARBA" id="ARBA00022448"/>
    </source>
</evidence>
<keyword evidence="6 8" id="KW-0931">ER-Golgi transport</keyword>
<keyword evidence="4 8" id="KW-0813">Transport</keyword>
<evidence type="ECO:0000256" key="3">
    <source>
        <dbReference type="ARBA" id="ARBA00006218"/>
    </source>
</evidence>
<dbReference type="Proteomes" id="UP000194236">
    <property type="component" value="Unassembled WGS sequence"/>
</dbReference>
<dbReference type="GO" id="GO:0005794">
    <property type="term" value="C:Golgi apparatus"/>
    <property type="evidence" value="ECO:0007669"/>
    <property type="project" value="UniProtKB-SubCell"/>
</dbReference>
<dbReference type="OrthoDB" id="10262857at2759"/>
<dbReference type="SUPFAM" id="SSF111126">
    <property type="entry name" value="Ligand-binding domain in the NO signalling and Golgi transport"/>
    <property type="match status" value="1"/>
</dbReference>
<dbReference type="Pfam" id="PF04051">
    <property type="entry name" value="TRAPP"/>
    <property type="match status" value="1"/>
</dbReference>
<dbReference type="GO" id="GO:0048193">
    <property type="term" value="P:Golgi vesicle transport"/>
    <property type="evidence" value="ECO:0007669"/>
    <property type="project" value="InterPro"/>
</dbReference>
<evidence type="ECO:0000256" key="8">
    <source>
        <dbReference type="PIRNR" id="PIRNR018293"/>
    </source>
</evidence>
<evidence type="ECO:0000256" key="5">
    <source>
        <dbReference type="ARBA" id="ARBA00022824"/>
    </source>
</evidence>
<organism evidence="9 10">
    <name type="scientific">Euroglyphus maynei</name>
    <name type="common">Mayne's house dust mite</name>
    <dbReference type="NCBI Taxonomy" id="6958"/>
    <lineage>
        <taxon>Eukaryota</taxon>
        <taxon>Metazoa</taxon>
        <taxon>Ecdysozoa</taxon>
        <taxon>Arthropoda</taxon>
        <taxon>Chelicerata</taxon>
        <taxon>Arachnida</taxon>
        <taxon>Acari</taxon>
        <taxon>Acariformes</taxon>
        <taxon>Sarcoptiformes</taxon>
        <taxon>Astigmata</taxon>
        <taxon>Psoroptidia</taxon>
        <taxon>Analgoidea</taxon>
        <taxon>Pyroglyphidae</taxon>
        <taxon>Pyroglyphinae</taxon>
        <taxon>Euroglyphus</taxon>
    </lineage>
</organism>
<comment type="subunit">
    <text evidence="8">Homodimer.</text>
</comment>
<protein>
    <recommendedName>
        <fullName evidence="8">Trafficking protein particle complex subunit</fullName>
    </recommendedName>
</protein>
<keyword evidence="7 8" id="KW-0333">Golgi apparatus</keyword>
<reference evidence="9 10" key="1">
    <citation type="submission" date="2017-03" db="EMBL/GenBank/DDBJ databases">
        <title>Genome Survey of Euroglyphus maynei.</title>
        <authorList>
            <person name="Arlian L.G."/>
            <person name="Morgan M.S."/>
            <person name="Rider S.D."/>
        </authorList>
    </citation>
    <scope>NUCLEOTIDE SEQUENCE [LARGE SCALE GENOMIC DNA]</scope>
    <source>
        <strain evidence="9">Arlian Lab</strain>
        <tissue evidence="9">Whole body</tissue>
    </source>
</reference>
<dbReference type="GO" id="GO:0005783">
    <property type="term" value="C:endoplasmic reticulum"/>
    <property type="evidence" value="ECO:0007669"/>
    <property type="project" value="UniProtKB-SubCell"/>
</dbReference>
<keyword evidence="10" id="KW-1185">Reference proteome</keyword>
<evidence type="ECO:0000256" key="7">
    <source>
        <dbReference type="ARBA" id="ARBA00023034"/>
    </source>
</evidence>
<dbReference type="CDD" id="cd14942">
    <property type="entry name" value="TRAPPC3_bet3"/>
    <property type="match status" value="1"/>
</dbReference>
<accession>A0A1Y3AXF7</accession>
<dbReference type="FunFam" id="3.30.1380.20:FF:000001">
    <property type="entry name" value="Trafficking protein particle complex subunit BET3"/>
    <property type="match status" value="1"/>
</dbReference>
<evidence type="ECO:0000256" key="2">
    <source>
        <dbReference type="ARBA" id="ARBA00004240"/>
    </source>
</evidence>
<dbReference type="EMBL" id="MUJZ01052756">
    <property type="protein sequence ID" value="OTF73189.1"/>
    <property type="molecule type" value="Genomic_DNA"/>
</dbReference>
<evidence type="ECO:0000256" key="1">
    <source>
        <dbReference type="ARBA" id="ARBA00004222"/>
    </source>
</evidence>
<comment type="similarity">
    <text evidence="3 8">Belongs to the TRAPP small subunits family. BET3 subfamily.</text>
</comment>
<keyword evidence="5" id="KW-0256">Endoplasmic reticulum</keyword>
<dbReference type="GO" id="GO:0030008">
    <property type="term" value="C:TRAPP complex"/>
    <property type="evidence" value="ECO:0007669"/>
    <property type="project" value="InterPro"/>
</dbReference>
<evidence type="ECO:0000256" key="6">
    <source>
        <dbReference type="ARBA" id="ARBA00022892"/>
    </source>
</evidence>
<dbReference type="InterPro" id="IPR007194">
    <property type="entry name" value="TRAPP_component"/>
</dbReference>
<comment type="subcellular location">
    <subcellularLocation>
        <location evidence="2">Endoplasmic reticulum</location>
    </subcellularLocation>
    <subcellularLocation>
        <location evidence="1 8">Golgi apparatus</location>
        <location evidence="1 8">cis-Golgi network</location>
    </subcellularLocation>
</comment>
<dbReference type="GO" id="GO:0016236">
    <property type="term" value="P:macroautophagy"/>
    <property type="evidence" value="ECO:0007669"/>
    <property type="project" value="UniProtKB-ARBA"/>
</dbReference>
<dbReference type="Gene3D" id="3.30.1380.20">
    <property type="entry name" value="Trafficking protein particle complex subunit 3"/>
    <property type="match status" value="1"/>
</dbReference>
<dbReference type="InterPro" id="IPR016721">
    <property type="entry name" value="Bet3"/>
</dbReference>
<evidence type="ECO:0000313" key="10">
    <source>
        <dbReference type="Proteomes" id="UP000194236"/>
    </source>
</evidence>
<dbReference type="AlphaFoldDB" id="A0A1Y3AXF7"/>
<comment type="caution">
    <text evidence="9">The sequence shown here is derived from an EMBL/GenBank/DDBJ whole genome shotgun (WGS) entry which is preliminary data.</text>
</comment>
<dbReference type="PIRSF" id="PIRSF018293">
    <property type="entry name" value="TRAPP_I_complex_Bet3"/>
    <property type="match status" value="1"/>
</dbReference>
<dbReference type="InterPro" id="IPR024096">
    <property type="entry name" value="NO_sig/Golgi_transp_ligand-bd"/>
</dbReference>
<proteinExistence type="inferred from homology"/>
<dbReference type="PANTHER" id="PTHR13048">
    <property type="entry name" value="TRAFFICKING PROTEIN PARTICLE COMPLEX SUBUNIT 3"/>
    <property type="match status" value="1"/>
</dbReference>
<evidence type="ECO:0000313" key="9">
    <source>
        <dbReference type="EMBL" id="OTF73189.1"/>
    </source>
</evidence>
<sequence length="180" mass="20620">MSRQVNKNTIETKKVNSDLFVLTYGATIAQLVKECENAEEINKQLDKMGYNIGLRLIEDFLAKTQMARCHDFKDVADKIQTAFRIYLGFAPTITNWSSANDEFSIVIDNNPLTEYVELPDHLVNLRYCNMLCGVIRGALEMIQIQTQVYFLQDSLRGDPVTELRVKFLKKMEDALPTSED</sequence>
<name>A0A1Y3AXF7_EURMA</name>